<feature type="region of interest" description="Disordered" evidence="2">
    <location>
        <begin position="498"/>
        <end position="687"/>
    </location>
</feature>
<proteinExistence type="inferred from homology"/>
<organism evidence="4 5">
    <name type="scientific">Coccomyxa subellipsoidea (strain C-169)</name>
    <name type="common">Green microalga</name>
    <dbReference type="NCBI Taxonomy" id="574566"/>
    <lineage>
        <taxon>Eukaryota</taxon>
        <taxon>Viridiplantae</taxon>
        <taxon>Chlorophyta</taxon>
        <taxon>core chlorophytes</taxon>
        <taxon>Trebouxiophyceae</taxon>
        <taxon>Trebouxiophyceae incertae sedis</taxon>
        <taxon>Coccomyxaceae</taxon>
        <taxon>Coccomyxa</taxon>
        <taxon>Coccomyxa subellipsoidea</taxon>
    </lineage>
</organism>
<dbReference type="KEGG" id="csl:COCSUDRAFT_61527"/>
<feature type="compositionally biased region" description="Basic and acidic residues" evidence="2">
    <location>
        <begin position="20"/>
        <end position="29"/>
    </location>
</feature>
<feature type="compositionally biased region" description="Basic and acidic residues" evidence="2">
    <location>
        <begin position="507"/>
        <end position="522"/>
    </location>
</feature>
<protein>
    <recommendedName>
        <fullName evidence="3">Kri1-like C-terminal domain-containing protein</fullName>
    </recommendedName>
</protein>
<feature type="domain" description="Kri1-like C-terminal" evidence="3">
    <location>
        <begin position="417"/>
        <end position="481"/>
    </location>
</feature>
<dbReference type="Proteomes" id="UP000007264">
    <property type="component" value="Unassembled WGS sequence"/>
</dbReference>
<dbReference type="PANTHER" id="PTHR14490">
    <property type="entry name" value="ZINC FINGER, ZZ TYPE"/>
    <property type="match status" value="1"/>
</dbReference>
<feature type="compositionally biased region" description="Basic residues" evidence="2">
    <location>
        <begin position="669"/>
        <end position="687"/>
    </location>
</feature>
<feature type="region of interest" description="Disordered" evidence="2">
    <location>
        <begin position="278"/>
        <end position="313"/>
    </location>
</feature>
<evidence type="ECO:0000256" key="2">
    <source>
        <dbReference type="SAM" id="MobiDB-lite"/>
    </source>
</evidence>
<dbReference type="Pfam" id="PF05178">
    <property type="entry name" value="Kri1"/>
    <property type="match status" value="1"/>
</dbReference>
<dbReference type="GO" id="GO:0005730">
    <property type="term" value="C:nucleolus"/>
    <property type="evidence" value="ECO:0007669"/>
    <property type="project" value="TreeGrafter"/>
</dbReference>
<dbReference type="InterPro" id="IPR018034">
    <property type="entry name" value="Kri1"/>
</dbReference>
<dbReference type="OrthoDB" id="10252032at2759"/>
<dbReference type="InterPro" id="IPR024626">
    <property type="entry name" value="Kri1-like_C"/>
</dbReference>
<evidence type="ECO:0000256" key="1">
    <source>
        <dbReference type="ARBA" id="ARBA00007473"/>
    </source>
</evidence>
<dbReference type="PANTHER" id="PTHR14490:SF5">
    <property type="entry name" value="PROTEIN KRI1 HOMOLOG"/>
    <property type="match status" value="1"/>
</dbReference>
<feature type="compositionally biased region" description="Basic and acidic residues" evidence="2">
    <location>
        <begin position="140"/>
        <end position="151"/>
    </location>
</feature>
<feature type="compositionally biased region" description="Low complexity" evidence="2">
    <location>
        <begin position="526"/>
        <end position="549"/>
    </location>
</feature>
<reference evidence="4 5" key="1">
    <citation type="journal article" date="2012" name="Genome Biol.">
        <title>The genome of the polar eukaryotic microalga coccomyxa subellipsoidea reveals traits of cold adaptation.</title>
        <authorList>
            <person name="Blanc G."/>
            <person name="Agarkova I."/>
            <person name="Grimwood J."/>
            <person name="Kuo A."/>
            <person name="Brueggeman A."/>
            <person name="Dunigan D."/>
            <person name="Gurnon J."/>
            <person name="Ladunga I."/>
            <person name="Lindquist E."/>
            <person name="Lucas S."/>
            <person name="Pangilinan J."/>
            <person name="Proschold T."/>
            <person name="Salamov A."/>
            <person name="Schmutz J."/>
            <person name="Weeks D."/>
            <person name="Yamada T."/>
            <person name="Claverie J.M."/>
            <person name="Grigoriev I."/>
            <person name="Van Etten J."/>
            <person name="Lomsadze A."/>
            <person name="Borodovsky M."/>
        </authorList>
    </citation>
    <scope>NUCLEOTIDE SEQUENCE [LARGE SCALE GENOMIC DNA]</scope>
    <source>
        <strain evidence="4 5">C-169</strain>
    </source>
</reference>
<dbReference type="GO" id="GO:0000447">
    <property type="term" value="P:endonucleolytic cleavage in ITS1 to separate SSU-rRNA from 5.8S rRNA and LSU-rRNA from tricistronic rRNA transcript (SSU-rRNA, 5.8S rRNA, LSU-rRNA)"/>
    <property type="evidence" value="ECO:0007669"/>
    <property type="project" value="TreeGrafter"/>
</dbReference>
<dbReference type="AlphaFoldDB" id="I0Z3T5"/>
<dbReference type="GeneID" id="17043306"/>
<dbReference type="RefSeq" id="XP_005649848.1">
    <property type="nucleotide sequence ID" value="XM_005649791.1"/>
</dbReference>
<feature type="compositionally biased region" description="Acidic residues" evidence="2">
    <location>
        <begin position="30"/>
        <end position="50"/>
    </location>
</feature>
<name>I0Z3T5_COCSC</name>
<evidence type="ECO:0000313" key="5">
    <source>
        <dbReference type="Proteomes" id="UP000007264"/>
    </source>
</evidence>
<gene>
    <name evidence="4" type="ORF">COCSUDRAFT_61527</name>
</gene>
<feature type="region of interest" description="Disordered" evidence="2">
    <location>
        <begin position="20"/>
        <end position="56"/>
    </location>
</feature>
<feature type="compositionally biased region" description="Basic and acidic residues" evidence="2">
    <location>
        <begin position="92"/>
        <end position="104"/>
    </location>
</feature>
<dbReference type="Pfam" id="PF12936">
    <property type="entry name" value="Kri1_C"/>
    <property type="match status" value="1"/>
</dbReference>
<evidence type="ECO:0000313" key="4">
    <source>
        <dbReference type="EMBL" id="EIE25304.1"/>
    </source>
</evidence>
<dbReference type="EMBL" id="AGSI01000004">
    <property type="protein sequence ID" value="EIE25304.1"/>
    <property type="molecule type" value="Genomic_DNA"/>
</dbReference>
<feature type="compositionally biased region" description="Basic and acidic residues" evidence="2">
    <location>
        <begin position="278"/>
        <end position="297"/>
    </location>
</feature>
<dbReference type="STRING" id="574566.I0Z3T5"/>
<dbReference type="GO" id="GO:0030686">
    <property type="term" value="C:90S preribosome"/>
    <property type="evidence" value="ECO:0007669"/>
    <property type="project" value="TreeGrafter"/>
</dbReference>
<sequence>MERARWDRLKSTNPRLAAKIEAKASKDVLEAGDPEESESSSDDEDEDDGDAALQDNQTFLSVLSKIKSRDQALYDGSTKLFPDELSDEEGSDKDAPAAKERPALLKDVLARQALMGEESTSDEEDTRIEPRGPTYVEEQEQFRRSFLEEASKALAAEGDGDKEFGGVLKKQKRRSDVAEDLGTSGDPKEAPEKTQELLDAYFGKDDQLAEDERFLKHYMLNKGWIDKEDEPLDDEDIGEDAEYLEQAERFEARYNHRFEEPGAGSVITYPRNLEGVVRKKDDRRRTAREARAERKAAEVTALEEEVKRRKAEKRRELDQRLDRIKDASGGTVTNKMLLKMLGKQDFDMEEYDRAMAAAFDDSYYEAEDEELAVAADESGSDAADEPALADLPEIDRDEDEEEAARGLPALEEERVELTQMVEEYEKLDAEDFVGGMPTRFRYREVPAASYGLNILEVLRAPEKDLNQVVGMKKLAPYREDGGLVRPNYAKLRQMQEETEAAAQRKQQRMEKAKSSVKLKAEFPRSGGQAPAAAIAGGKQAIAATEPAQQPKKKRKAAVEEATAPAKPHKPGKKARVGEAQQVAPDVGRTESKKQQQQSESLPADDALDSEELQPGVQKDEQAAAAKQQSRLASFAKPTLAKPDKGKAKKRKEAQQPAPAMPEGVQLTKAQRKNLWRQKRRAMLKQGE</sequence>
<feature type="region of interest" description="Disordered" evidence="2">
    <location>
        <begin position="73"/>
        <end position="198"/>
    </location>
</feature>
<comment type="similarity">
    <text evidence="1">Belongs to the KRI1 family.</text>
</comment>
<evidence type="ECO:0000259" key="3">
    <source>
        <dbReference type="Pfam" id="PF12936"/>
    </source>
</evidence>
<accession>I0Z3T5</accession>
<keyword evidence="5" id="KW-1185">Reference proteome</keyword>
<comment type="caution">
    <text evidence="4">The sequence shown here is derived from an EMBL/GenBank/DDBJ whole genome shotgun (WGS) entry which is preliminary data.</text>
</comment>
<feature type="compositionally biased region" description="Basic and acidic residues" evidence="2">
    <location>
        <begin position="186"/>
        <end position="198"/>
    </location>
</feature>
<dbReference type="eggNOG" id="KOG2409">
    <property type="taxonomic scope" value="Eukaryota"/>
</dbReference>